<accession>A0A6J5PBD9</accession>
<evidence type="ECO:0000313" key="7">
    <source>
        <dbReference type="EMBL" id="CAB4192799.1"/>
    </source>
</evidence>
<reference evidence="2" key="1">
    <citation type="submission" date="2020-04" db="EMBL/GenBank/DDBJ databases">
        <authorList>
            <person name="Chiriac C."/>
            <person name="Salcher M."/>
            <person name="Ghai R."/>
            <person name="Kavagutti S V."/>
        </authorList>
    </citation>
    <scope>NUCLEOTIDE SEQUENCE</scope>
</reference>
<evidence type="ECO:0000313" key="4">
    <source>
        <dbReference type="EMBL" id="CAB4180132.1"/>
    </source>
</evidence>
<organism evidence="2">
    <name type="scientific">uncultured Caudovirales phage</name>
    <dbReference type="NCBI Taxonomy" id="2100421"/>
    <lineage>
        <taxon>Viruses</taxon>
        <taxon>Duplodnaviria</taxon>
        <taxon>Heunggongvirae</taxon>
        <taxon>Uroviricota</taxon>
        <taxon>Caudoviricetes</taxon>
        <taxon>Peduoviridae</taxon>
        <taxon>Maltschvirus</taxon>
        <taxon>Maltschvirus maltsch</taxon>
    </lineage>
</organism>
<gene>
    <name evidence="4" type="ORF">UFOVP1036_6</name>
    <name evidence="5" type="ORF">UFOVP1132_61</name>
    <name evidence="6" type="ORF">UFOVP1190_36</name>
    <name evidence="7" type="ORF">UFOVP1248_91</name>
    <name evidence="8" type="ORF">UFOVP1493_97</name>
    <name evidence="10" type="ORF">UFOVP1584_67</name>
    <name evidence="9" type="ORF">UFOVP1635_99</name>
    <name evidence="1" type="ORF">UFOVP521_41</name>
    <name evidence="2" type="ORF">UFOVP856_13</name>
    <name evidence="3" type="ORF">UFOVP967_75</name>
</gene>
<evidence type="ECO:0000313" key="1">
    <source>
        <dbReference type="EMBL" id="CAB4148313.1"/>
    </source>
</evidence>
<dbReference type="EMBL" id="LR796496">
    <property type="protein sequence ID" value="CAB4148313.1"/>
    <property type="molecule type" value="Genomic_DNA"/>
</dbReference>
<dbReference type="EMBL" id="LR796910">
    <property type="protein sequence ID" value="CAB4174702.1"/>
    <property type="molecule type" value="Genomic_DNA"/>
</dbReference>
<protein>
    <recommendedName>
        <fullName evidence="11">DUF932 domain-containing protein</fullName>
    </recommendedName>
</protein>
<dbReference type="EMBL" id="LR797145">
    <property type="protein sequence ID" value="CAB4190124.1"/>
    <property type="molecule type" value="Genomic_DNA"/>
</dbReference>
<dbReference type="EMBL" id="LR798432">
    <property type="protein sequence ID" value="CAB5231364.1"/>
    <property type="molecule type" value="Genomic_DNA"/>
</dbReference>
<dbReference type="EMBL" id="LR797496">
    <property type="protein sequence ID" value="CAB4220166.1"/>
    <property type="molecule type" value="Genomic_DNA"/>
</dbReference>
<evidence type="ECO:0008006" key="11">
    <source>
        <dbReference type="Google" id="ProtNLM"/>
    </source>
</evidence>
<dbReference type="EMBL" id="LR797456">
    <property type="protein sequence ID" value="CAB4217822.1"/>
    <property type="molecule type" value="Genomic_DNA"/>
</dbReference>
<evidence type="ECO:0000313" key="10">
    <source>
        <dbReference type="EMBL" id="CAB5231364.1"/>
    </source>
</evidence>
<dbReference type="EMBL" id="LR797192">
    <property type="protein sequence ID" value="CAB4192799.1"/>
    <property type="molecule type" value="Genomic_DNA"/>
</dbReference>
<evidence type="ECO:0000313" key="9">
    <source>
        <dbReference type="EMBL" id="CAB4220166.1"/>
    </source>
</evidence>
<name>A0A6J5PBD9_9CAUD</name>
<evidence type="ECO:0000313" key="3">
    <source>
        <dbReference type="EMBL" id="CAB4174702.1"/>
    </source>
</evidence>
<evidence type="ECO:0000313" key="2">
    <source>
        <dbReference type="EMBL" id="CAB4167186.1"/>
    </source>
</evidence>
<proteinExistence type="predicted"/>
<sequence>MVAVTKELSLSGLKDAVSEEWRQREVITALATGIDFVTDDNDRVLFSVGSRKFGVTYGAFQNLGHSLGIPKTITEKFGPELVRPLFMHQIREGKEGAYSAVIRNNVVEGFSVGQLNPVLDVDVIDAVVDVVNDRNYGTLGAHHISFDPFLSTYSITRALDHEIAVNDPVRTGLTVSNSITGSRRLEVSAYVHRLVCTNGAISATNSYKFSGGKYGDKEEDRNEWLRRVIGDAFDAADEEVERLRTLRNVRFEGHLSESLNSIYSELSVPVAMRNALTDMVIDGNAETGYDIYNMITDIASNSPIATSDANLSYRMMRVGGKLAESTSFCGGCHRILPHASH</sequence>
<dbReference type="EMBL" id="LR797088">
    <property type="protein sequence ID" value="CAB4186276.1"/>
    <property type="molecule type" value="Genomic_DNA"/>
</dbReference>
<evidence type="ECO:0000313" key="5">
    <source>
        <dbReference type="EMBL" id="CAB4186276.1"/>
    </source>
</evidence>
<evidence type="ECO:0000313" key="8">
    <source>
        <dbReference type="EMBL" id="CAB4217822.1"/>
    </source>
</evidence>
<dbReference type="EMBL" id="LR796811">
    <property type="protein sequence ID" value="CAB4167186.1"/>
    <property type="molecule type" value="Genomic_DNA"/>
</dbReference>
<dbReference type="EMBL" id="LR796991">
    <property type="protein sequence ID" value="CAB4180132.1"/>
    <property type="molecule type" value="Genomic_DNA"/>
</dbReference>
<evidence type="ECO:0000313" key="6">
    <source>
        <dbReference type="EMBL" id="CAB4190124.1"/>
    </source>
</evidence>